<accession>V5HE29</accession>
<reference evidence="2" key="1">
    <citation type="journal article" date="2015" name="Sci. Rep.">
        <title>Tissue- and time-dependent transcription in Ixodes ricinus salivary glands and midguts when blood feeding on the vertebrate host.</title>
        <authorList>
            <person name="Kotsyfakis M."/>
            <person name="Schwarz A."/>
            <person name="Erhart J."/>
            <person name="Ribeiro J.M."/>
        </authorList>
    </citation>
    <scope>NUCLEOTIDE SEQUENCE</scope>
    <source>
        <tissue evidence="2">Salivary gland and midgut</tissue>
    </source>
</reference>
<organism evidence="2">
    <name type="scientific">Ixodes ricinus</name>
    <name type="common">Common tick</name>
    <name type="synonym">Acarus ricinus</name>
    <dbReference type="NCBI Taxonomy" id="34613"/>
    <lineage>
        <taxon>Eukaryota</taxon>
        <taxon>Metazoa</taxon>
        <taxon>Ecdysozoa</taxon>
        <taxon>Arthropoda</taxon>
        <taxon>Chelicerata</taxon>
        <taxon>Arachnida</taxon>
        <taxon>Acari</taxon>
        <taxon>Parasitiformes</taxon>
        <taxon>Ixodida</taxon>
        <taxon>Ixodoidea</taxon>
        <taxon>Ixodidae</taxon>
        <taxon>Ixodinae</taxon>
        <taxon>Ixodes</taxon>
    </lineage>
</organism>
<evidence type="ECO:0008006" key="3">
    <source>
        <dbReference type="Google" id="ProtNLM"/>
    </source>
</evidence>
<dbReference type="EMBL" id="GANP01012785">
    <property type="protein sequence ID" value="JAB71683.1"/>
    <property type="molecule type" value="mRNA"/>
</dbReference>
<evidence type="ECO:0000256" key="1">
    <source>
        <dbReference type="SAM" id="SignalP"/>
    </source>
</evidence>
<name>V5HE29_IXORI</name>
<feature type="chain" id="PRO_5004735763" description="8.9 kDa protein" evidence="1">
    <location>
        <begin position="19"/>
        <end position="104"/>
    </location>
</feature>
<proteinExistence type="evidence at transcript level"/>
<dbReference type="AlphaFoldDB" id="V5HE29"/>
<keyword evidence="1" id="KW-0732">Signal</keyword>
<sequence length="104" mass="11281">MNILIVCIVIANVVISQGNVEEAGKTNFEIQEQSLLVFDRQECRYLGYRMRNGEVKTLPDPCVDLTCLANQTLAASSGVLSPCPMELLFGVPGFKLHAGGLPTL</sequence>
<feature type="signal peptide" evidence="1">
    <location>
        <begin position="1"/>
        <end position="18"/>
    </location>
</feature>
<evidence type="ECO:0000313" key="2">
    <source>
        <dbReference type="EMBL" id="JAB71683.1"/>
    </source>
</evidence>
<protein>
    <recommendedName>
        <fullName evidence="3">8.9 kDa protein</fullName>
    </recommendedName>
</protein>